<dbReference type="GO" id="GO:0005524">
    <property type="term" value="F:ATP binding"/>
    <property type="evidence" value="ECO:0007669"/>
    <property type="project" value="InterPro"/>
</dbReference>
<reference evidence="2" key="1">
    <citation type="submission" date="2023-08" db="EMBL/GenBank/DDBJ databases">
        <title>Black Yeasts Isolated from many extreme environments.</title>
        <authorList>
            <person name="Coleine C."/>
            <person name="Stajich J.E."/>
            <person name="Selbmann L."/>
        </authorList>
    </citation>
    <scope>NUCLEOTIDE SEQUENCE</scope>
    <source>
        <strain evidence="2">CCFEE 5810</strain>
    </source>
</reference>
<dbReference type="Gene3D" id="1.10.510.10">
    <property type="entry name" value="Transferase(Phosphotransferase) domain 1"/>
    <property type="match status" value="1"/>
</dbReference>
<dbReference type="GO" id="GO:0005737">
    <property type="term" value="C:cytoplasm"/>
    <property type="evidence" value="ECO:0007669"/>
    <property type="project" value="TreeGrafter"/>
</dbReference>
<dbReference type="AlphaFoldDB" id="A0AAN7W344"/>
<dbReference type="Proteomes" id="UP001310594">
    <property type="component" value="Unassembled WGS sequence"/>
</dbReference>
<dbReference type="GO" id="GO:0004674">
    <property type="term" value="F:protein serine/threonine kinase activity"/>
    <property type="evidence" value="ECO:0007669"/>
    <property type="project" value="TreeGrafter"/>
</dbReference>
<accession>A0AAN7W344</accession>
<gene>
    <name evidence="2" type="ORF">LTR97_008222</name>
</gene>
<comment type="caution">
    <text evidence="2">The sequence shown here is derived from an EMBL/GenBank/DDBJ whole genome shotgun (WGS) entry which is preliminary data.</text>
</comment>
<dbReference type="InterPro" id="IPR011009">
    <property type="entry name" value="Kinase-like_dom_sf"/>
</dbReference>
<name>A0AAN7W344_9PEZI</name>
<dbReference type="EMBL" id="JAVRQU010000013">
    <property type="protein sequence ID" value="KAK5695802.1"/>
    <property type="molecule type" value="Genomic_DNA"/>
</dbReference>
<dbReference type="PANTHER" id="PTHR24361">
    <property type="entry name" value="MITOGEN-ACTIVATED KINASE KINASE KINASE"/>
    <property type="match status" value="1"/>
</dbReference>
<dbReference type="PANTHER" id="PTHR24361:SF613">
    <property type="entry name" value="NUCLEAR RECEPTOR-BINDING PROTEIN-RELATED"/>
    <property type="match status" value="1"/>
</dbReference>
<dbReference type="PROSITE" id="PS50011">
    <property type="entry name" value="PROTEIN_KINASE_DOM"/>
    <property type="match status" value="1"/>
</dbReference>
<dbReference type="Pfam" id="PF00069">
    <property type="entry name" value="Pkinase"/>
    <property type="match status" value="1"/>
</dbReference>
<dbReference type="InterPro" id="IPR000719">
    <property type="entry name" value="Prot_kinase_dom"/>
</dbReference>
<proteinExistence type="predicted"/>
<dbReference type="SMART" id="SM00220">
    <property type="entry name" value="S_TKc"/>
    <property type="match status" value="1"/>
</dbReference>
<sequence length="322" mass="35682">MNEHAEASTLSCGTSCTYRIGQYIVKIPRIDFEDAALSEQYLQHAVREANAYRILQSHDRIAKCMHACSISGLVALEYYRNGDLKAYIDKNGPIRLLTWAKQMVESLEYIHSKGVRHSDLRLDQWLLDSGLNIRLSDFNGAGYDGSALLEIEAQPNSAIESGAYFMPRDPELASTVRSDLFALGTCLYVLETGSTPFAQGDEATINYCEGYERDEAITERFARGEFPSEASLVMGSMIKGAWEGRFGSATEMLDVWDSEVGSGDGSLEDGVAVSRLESSLIAGLWPEQVFGVSWKVREYGSELSYVACACVFVGAIYYRARR</sequence>
<dbReference type="GO" id="GO:0006974">
    <property type="term" value="P:DNA damage response"/>
    <property type="evidence" value="ECO:0007669"/>
    <property type="project" value="TreeGrafter"/>
</dbReference>
<evidence type="ECO:0000313" key="2">
    <source>
        <dbReference type="EMBL" id="KAK5695802.1"/>
    </source>
</evidence>
<evidence type="ECO:0000259" key="1">
    <source>
        <dbReference type="PROSITE" id="PS50011"/>
    </source>
</evidence>
<dbReference type="InterPro" id="IPR053235">
    <property type="entry name" value="Ser_Thr_kinase"/>
</dbReference>
<feature type="domain" description="Protein kinase" evidence="1">
    <location>
        <begin position="1"/>
        <end position="257"/>
    </location>
</feature>
<protein>
    <recommendedName>
        <fullName evidence="1">Protein kinase domain-containing protein</fullName>
    </recommendedName>
</protein>
<evidence type="ECO:0000313" key="3">
    <source>
        <dbReference type="Proteomes" id="UP001310594"/>
    </source>
</evidence>
<dbReference type="SUPFAM" id="SSF56112">
    <property type="entry name" value="Protein kinase-like (PK-like)"/>
    <property type="match status" value="1"/>
</dbReference>
<organism evidence="2 3">
    <name type="scientific">Elasticomyces elasticus</name>
    <dbReference type="NCBI Taxonomy" id="574655"/>
    <lineage>
        <taxon>Eukaryota</taxon>
        <taxon>Fungi</taxon>
        <taxon>Dikarya</taxon>
        <taxon>Ascomycota</taxon>
        <taxon>Pezizomycotina</taxon>
        <taxon>Dothideomycetes</taxon>
        <taxon>Dothideomycetidae</taxon>
        <taxon>Mycosphaerellales</taxon>
        <taxon>Teratosphaeriaceae</taxon>
        <taxon>Elasticomyces</taxon>
    </lineage>
</organism>